<evidence type="ECO:0000256" key="3">
    <source>
        <dbReference type="ARBA" id="ARBA00023157"/>
    </source>
</evidence>
<dbReference type="PANTHER" id="PTHR43918:SF4">
    <property type="entry name" value="CARBOXYLIC ESTER HYDROLASE"/>
    <property type="match status" value="1"/>
</dbReference>
<dbReference type="SUPFAM" id="SSF53474">
    <property type="entry name" value="alpha/beta-Hydrolases"/>
    <property type="match status" value="1"/>
</dbReference>
<dbReference type="EMBL" id="MU006329">
    <property type="protein sequence ID" value="KAF2847030.1"/>
    <property type="molecule type" value="Genomic_DNA"/>
</dbReference>
<sequence>MPSIIGLSAIAALTISSTVASVASPHSIGSDLSIITHNDLYGNFTTRPSSSIVISTPYKYSIAATKCAAIGTALWNPDSYAQGLDYLQYLDYDKTAGDVGIYWIKANSTTHDCRAITANGSRKQLPCNTKLPALCSNTATDEIRQILVTTNNATVLGRRAESNSAFRFLGIKYASIPARFSHSTYLPPTPGSNISAVEYAPRCIQSSCGAAGQAPCTEDCLTLNIWTPYLPNGKVATSKRKAVMVWVHGGGFTSGTASDTTFDGSALASRGDVVAVTINYRLSTLGFLALENTTISGNYGLQDQSTALDWLRAHIEDFGGDKDRITIFGQSAGAASVRALLASPQARDKVAGAIMMSTPQGLAYATSFAEYYTVAEATNRTGALVSEVGCGRTAGEELIACLRKVDPLTLVGYRNFYPVVSAPFLPTSSLSLTPAAPRIPIPILAGIMHDDGSPFTAYTNTTNLSAILTAQSYPASAILSSGLFPLPQDSNTTAAIFNTTSRIATDAQFRCLAQSTAYTAVQNKIFSEYYTYEFTRSYQISDWSPNPPACEAPPSPIHPLGDPDSPAYYRCHSGELYAVFGTTVSQGSLPRDERDIPFSQYVIDTWTAFARTGTPNAEKGFWESRGFVNSTGFAREAGMWRALGQGEKRVRVLGTEVRDGGFREVEQCEVLGLGLEYYDE</sequence>
<dbReference type="InterPro" id="IPR029058">
    <property type="entry name" value="AB_hydrolase_fold"/>
</dbReference>
<evidence type="ECO:0000313" key="7">
    <source>
        <dbReference type="Proteomes" id="UP000799423"/>
    </source>
</evidence>
<keyword evidence="3" id="KW-1015">Disulfide bond</keyword>
<evidence type="ECO:0000259" key="5">
    <source>
        <dbReference type="Pfam" id="PF00135"/>
    </source>
</evidence>
<reference evidence="6" key="1">
    <citation type="submission" date="2020-01" db="EMBL/GenBank/DDBJ databases">
        <authorList>
            <consortium name="DOE Joint Genome Institute"/>
            <person name="Haridas S."/>
            <person name="Albert R."/>
            <person name="Binder M."/>
            <person name="Bloem J."/>
            <person name="Labutti K."/>
            <person name="Salamov A."/>
            <person name="Andreopoulos B."/>
            <person name="Baker S.E."/>
            <person name="Barry K."/>
            <person name="Bills G."/>
            <person name="Bluhm B.H."/>
            <person name="Cannon C."/>
            <person name="Castanera R."/>
            <person name="Culley D.E."/>
            <person name="Daum C."/>
            <person name="Ezra D."/>
            <person name="Gonzalez J.B."/>
            <person name="Henrissat B."/>
            <person name="Kuo A."/>
            <person name="Liang C."/>
            <person name="Lipzen A."/>
            <person name="Lutzoni F."/>
            <person name="Magnuson J."/>
            <person name="Mondo S."/>
            <person name="Nolan M."/>
            <person name="Ohm R."/>
            <person name="Pangilinan J."/>
            <person name="Park H.-J."/>
            <person name="Ramirez L."/>
            <person name="Alfaro M."/>
            <person name="Sun H."/>
            <person name="Tritt A."/>
            <person name="Yoshinaga Y."/>
            <person name="Zwiers L.-H."/>
            <person name="Turgeon B.G."/>
            <person name="Goodwin S.B."/>
            <person name="Spatafora J.W."/>
            <person name="Crous P.W."/>
            <person name="Grigoriev I.V."/>
        </authorList>
    </citation>
    <scope>NUCLEOTIDE SEQUENCE</scope>
    <source>
        <strain evidence="6">IPT5</strain>
    </source>
</reference>
<keyword evidence="4" id="KW-0732">Signal</keyword>
<keyword evidence="2 4" id="KW-0378">Hydrolase</keyword>
<dbReference type="InterPro" id="IPR050654">
    <property type="entry name" value="AChE-related_enzymes"/>
</dbReference>
<dbReference type="OrthoDB" id="408631at2759"/>
<gene>
    <name evidence="6" type="ORF">T440DRAFT_404356</name>
</gene>
<dbReference type="InterPro" id="IPR000997">
    <property type="entry name" value="Cholinesterase"/>
</dbReference>
<comment type="similarity">
    <text evidence="1 4">Belongs to the type-B carboxylesterase/lipase family.</text>
</comment>
<dbReference type="InterPro" id="IPR019826">
    <property type="entry name" value="Carboxylesterase_B_AS"/>
</dbReference>
<dbReference type="Gene3D" id="3.40.50.1820">
    <property type="entry name" value="alpha/beta hydrolase"/>
    <property type="match status" value="1"/>
</dbReference>
<protein>
    <recommendedName>
        <fullName evidence="4">Carboxylic ester hydrolase</fullName>
        <ecNumber evidence="4">3.1.1.-</ecNumber>
    </recommendedName>
</protein>
<dbReference type="Pfam" id="PF00135">
    <property type="entry name" value="COesterase"/>
    <property type="match status" value="1"/>
</dbReference>
<dbReference type="AlphaFoldDB" id="A0A6A7AUR8"/>
<organism evidence="6 7">
    <name type="scientific">Plenodomus tracheiphilus IPT5</name>
    <dbReference type="NCBI Taxonomy" id="1408161"/>
    <lineage>
        <taxon>Eukaryota</taxon>
        <taxon>Fungi</taxon>
        <taxon>Dikarya</taxon>
        <taxon>Ascomycota</taxon>
        <taxon>Pezizomycotina</taxon>
        <taxon>Dothideomycetes</taxon>
        <taxon>Pleosporomycetidae</taxon>
        <taxon>Pleosporales</taxon>
        <taxon>Pleosporineae</taxon>
        <taxon>Leptosphaeriaceae</taxon>
        <taxon>Plenodomus</taxon>
    </lineage>
</organism>
<dbReference type="PROSITE" id="PS00941">
    <property type="entry name" value="CARBOXYLESTERASE_B_2"/>
    <property type="match status" value="1"/>
</dbReference>
<proteinExistence type="inferred from homology"/>
<evidence type="ECO:0000256" key="1">
    <source>
        <dbReference type="ARBA" id="ARBA00005964"/>
    </source>
</evidence>
<evidence type="ECO:0000256" key="2">
    <source>
        <dbReference type="ARBA" id="ARBA00022801"/>
    </source>
</evidence>
<dbReference type="InterPro" id="IPR019819">
    <property type="entry name" value="Carboxylesterase_B_CS"/>
</dbReference>
<feature type="signal peptide" evidence="4">
    <location>
        <begin position="1"/>
        <end position="20"/>
    </location>
</feature>
<name>A0A6A7AUR8_9PLEO</name>
<dbReference type="Proteomes" id="UP000799423">
    <property type="component" value="Unassembled WGS sequence"/>
</dbReference>
<dbReference type="PANTHER" id="PTHR43918">
    <property type="entry name" value="ACETYLCHOLINESTERASE"/>
    <property type="match status" value="1"/>
</dbReference>
<dbReference type="InterPro" id="IPR002018">
    <property type="entry name" value="CarbesteraseB"/>
</dbReference>
<dbReference type="GO" id="GO:0004104">
    <property type="term" value="F:cholinesterase activity"/>
    <property type="evidence" value="ECO:0007669"/>
    <property type="project" value="InterPro"/>
</dbReference>
<dbReference type="PRINTS" id="PR00878">
    <property type="entry name" value="CHOLNESTRASE"/>
</dbReference>
<feature type="chain" id="PRO_5025704430" description="Carboxylic ester hydrolase" evidence="4">
    <location>
        <begin position="21"/>
        <end position="680"/>
    </location>
</feature>
<feature type="domain" description="Carboxylesterase type B" evidence="5">
    <location>
        <begin position="147"/>
        <end position="623"/>
    </location>
</feature>
<dbReference type="PROSITE" id="PS00122">
    <property type="entry name" value="CARBOXYLESTERASE_B_1"/>
    <property type="match status" value="1"/>
</dbReference>
<keyword evidence="7" id="KW-1185">Reference proteome</keyword>
<accession>A0A6A7AUR8</accession>
<evidence type="ECO:0000256" key="4">
    <source>
        <dbReference type="RuleBase" id="RU361235"/>
    </source>
</evidence>
<dbReference type="EC" id="3.1.1.-" evidence="4"/>
<evidence type="ECO:0000313" key="6">
    <source>
        <dbReference type="EMBL" id="KAF2847030.1"/>
    </source>
</evidence>